<comment type="caution">
    <text evidence="2">The sequence shown here is derived from an EMBL/GenBank/DDBJ whole genome shotgun (WGS) entry which is preliminary data.</text>
</comment>
<dbReference type="GO" id="GO:0016301">
    <property type="term" value="F:kinase activity"/>
    <property type="evidence" value="ECO:0007669"/>
    <property type="project" value="UniProtKB-KW"/>
</dbReference>
<reference evidence="2" key="2">
    <citation type="journal article" date="2023" name="IMA Fungus">
        <title>Comparative genomic study of the Penicillium genus elucidates a diverse pangenome and 15 lateral gene transfer events.</title>
        <authorList>
            <person name="Petersen C."/>
            <person name="Sorensen T."/>
            <person name="Nielsen M.R."/>
            <person name="Sondergaard T.E."/>
            <person name="Sorensen J.L."/>
            <person name="Fitzpatrick D.A."/>
            <person name="Frisvad J.C."/>
            <person name="Nielsen K.L."/>
        </authorList>
    </citation>
    <scope>NUCLEOTIDE SEQUENCE</scope>
    <source>
        <strain evidence="2">IBT 29864</strain>
    </source>
</reference>
<dbReference type="InterPro" id="IPR002575">
    <property type="entry name" value="Aminoglycoside_PTrfase"/>
</dbReference>
<reference evidence="2" key="1">
    <citation type="submission" date="2022-11" db="EMBL/GenBank/DDBJ databases">
        <authorList>
            <person name="Petersen C."/>
        </authorList>
    </citation>
    <scope>NUCLEOTIDE SEQUENCE</scope>
    <source>
        <strain evidence="2">IBT 29864</strain>
    </source>
</reference>
<feature type="domain" description="Aminoglycoside phosphotransferase" evidence="1">
    <location>
        <begin position="92"/>
        <end position="259"/>
    </location>
</feature>
<dbReference type="PANTHER" id="PTHR21310:SF15">
    <property type="entry name" value="AMINOGLYCOSIDE PHOSPHOTRANSFERASE DOMAIN-CONTAINING PROTEIN"/>
    <property type="match status" value="1"/>
</dbReference>
<dbReference type="SUPFAM" id="SSF56112">
    <property type="entry name" value="Protein kinase-like (PK-like)"/>
    <property type="match status" value="1"/>
</dbReference>
<organism evidence="2 3">
    <name type="scientific">Penicillium cataractarum</name>
    <dbReference type="NCBI Taxonomy" id="2100454"/>
    <lineage>
        <taxon>Eukaryota</taxon>
        <taxon>Fungi</taxon>
        <taxon>Dikarya</taxon>
        <taxon>Ascomycota</taxon>
        <taxon>Pezizomycotina</taxon>
        <taxon>Eurotiomycetes</taxon>
        <taxon>Eurotiomycetidae</taxon>
        <taxon>Eurotiales</taxon>
        <taxon>Aspergillaceae</taxon>
        <taxon>Penicillium</taxon>
    </lineage>
</organism>
<dbReference type="AlphaFoldDB" id="A0A9W9REH3"/>
<dbReference type="EMBL" id="JAPZBS010000009">
    <property type="protein sequence ID" value="KAJ5358773.1"/>
    <property type="molecule type" value="Genomic_DNA"/>
</dbReference>
<dbReference type="InterPro" id="IPR051678">
    <property type="entry name" value="AGP_Transferase"/>
</dbReference>
<gene>
    <name evidence="2" type="ORF">N7496_011186</name>
</gene>
<evidence type="ECO:0000313" key="3">
    <source>
        <dbReference type="Proteomes" id="UP001147782"/>
    </source>
</evidence>
<sequence>MAAPSPVYRPPYDGSPFHDLGVTDDMILHVAAICRSHRFTPTLIRDAGFVPFFGFQYAYWPIQYEDGVRVFVKIPLMTFSTAENNQLVYTIMEKEHENLLFLQNRGFQWSPRMLYHTMETNNPLGHPYMIETMLPGKRLEWSDTSPVDKVNREKVLKQVAQVIFDLALLKPKQTDLGNTPWKCLQAAMDNRTREAIRGMDRGLGFTITGCFVLQILARRLLAGKTNMDFVLSHEALQSHNIFVDDDFNVTGFIEWGLVRPLPVRFAFRFPAFLHIMNKQQPASMPSDQHAYTREFLKVPALMKAERECFIAHMQYEYATRASPSAIGHLSPKGWEMMCWDLENVDWSHMILDAVRSSRMQQTVEEQRFLVACLPDFKGNGIHDVVKKEDIWDEAWAFFCRNFHFVHPWANGERTCNLLRMAVRARYPWEFVEIMLVDAFGPTPTFVDHRLNLR</sequence>
<name>A0A9W9REH3_9EURO</name>
<dbReference type="Pfam" id="PF01636">
    <property type="entry name" value="APH"/>
    <property type="match status" value="1"/>
</dbReference>
<keyword evidence="2" id="KW-0808">Transferase</keyword>
<evidence type="ECO:0000313" key="2">
    <source>
        <dbReference type="EMBL" id="KAJ5358773.1"/>
    </source>
</evidence>
<accession>A0A9W9REH3</accession>
<dbReference type="GeneID" id="81443278"/>
<evidence type="ECO:0000259" key="1">
    <source>
        <dbReference type="Pfam" id="PF01636"/>
    </source>
</evidence>
<dbReference type="OrthoDB" id="5327538at2759"/>
<dbReference type="InterPro" id="IPR011009">
    <property type="entry name" value="Kinase-like_dom_sf"/>
</dbReference>
<dbReference type="PANTHER" id="PTHR21310">
    <property type="entry name" value="AMINOGLYCOSIDE PHOSPHOTRANSFERASE-RELATED-RELATED"/>
    <property type="match status" value="1"/>
</dbReference>
<keyword evidence="2" id="KW-0418">Kinase</keyword>
<proteinExistence type="predicted"/>
<dbReference type="RefSeq" id="XP_056550059.1">
    <property type="nucleotide sequence ID" value="XM_056704099.1"/>
</dbReference>
<dbReference type="Proteomes" id="UP001147782">
    <property type="component" value="Unassembled WGS sequence"/>
</dbReference>
<protein>
    <submittedName>
        <fullName evidence="2">Protein kinase-like domain-containingprotein</fullName>
    </submittedName>
</protein>
<keyword evidence="3" id="KW-1185">Reference proteome</keyword>